<dbReference type="GO" id="GO:0005524">
    <property type="term" value="F:ATP binding"/>
    <property type="evidence" value="ECO:0007669"/>
    <property type="project" value="UniProtKB-UniRule"/>
</dbReference>
<feature type="binding site" evidence="11">
    <location>
        <position position="174"/>
    </location>
    <ligand>
        <name>L-tyrosine</name>
        <dbReference type="ChEBI" id="CHEBI:58315"/>
    </ligand>
</feature>
<keyword evidence="3 11" id="KW-0436">Ligase</keyword>
<evidence type="ECO:0000256" key="11">
    <source>
        <dbReference type="HAMAP-Rule" id="MF_02006"/>
    </source>
</evidence>
<evidence type="ECO:0000256" key="10">
    <source>
        <dbReference type="ARBA" id="ARBA00060965"/>
    </source>
</evidence>
<dbReference type="InterPro" id="IPR002305">
    <property type="entry name" value="aa-tRNA-synth_Ic"/>
</dbReference>
<dbReference type="FunFam" id="1.10.240.10:FF:000001">
    <property type="entry name" value="Tyrosine--tRNA ligase"/>
    <property type="match status" value="1"/>
</dbReference>
<comment type="catalytic activity">
    <reaction evidence="9 11">
        <text>tRNA(Tyr) + L-tyrosine + ATP = L-tyrosyl-tRNA(Tyr) + AMP + diphosphate + H(+)</text>
        <dbReference type="Rhea" id="RHEA:10220"/>
        <dbReference type="Rhea" id="RHEA-COMP:9706"/>
        <dbReference type="Rhea" id="RHEA-COMP:9707"/>
        <dbReference type="ChEBI" id="CHEBI:15378"/>
        <dbReference type="ChEBI" id="CHEBI:30616"/>
        <dbReference type="ChEBI" id="CHEBI:33019"/>
        <dbReference type="ChEBI" id="CHEBI:58315"/>
        <dbReference type="ChEBI" id="CHEBI:78442"/>
        <dbReference type="ChEBI" id="CHEBI:78536"/>
        <dbReference type="ChEBI" id="CHEBI:456215"/>
        <dbReference type="EC" id="6.1.1.1"/>
    </reaction>
</comment>
<keyword evidence="2 11" id="KW-0963">Cytoplasm</keyword>
<evidence type="ECO:0000259" key="13">
    <source>
        <dbReference type="SMART" id="SM00363"/>
    </source>
</evidence>
<evidence type="ECO:0000256" key="2">
    <source>
        <dbReference type="ARBA" id="ARBA00022490"/>
    </source>
</evidence>
<dbReference type="InterPro" id="IPR024088">
    <property type="entry name" value="Tyr-tRNA-ligase_bac-type"/>
</dbReference>
<comment type="similarity">
    <text evidence="10 11">Belongs to the class-I aminoacyl-tRNA synthetase family. TyrS type 1 subfamily.</text>
</comment>
<evidence type="ECO:0000313" key="14">
    <source>
        <dbReference type="EMBL" id="ADI18056.1"/>
    </source>
</evidence>
<dbReference type="GO" id="GO:0003723">
    <property type="term" value="F:RNA binding"/>
    <property type="evidence" value="ECO:0007669"/>
    <property type="project" value="UniProtKB-KW"/>
</dbReference>
<dbReference type="PANTHER" id="PTHR11766">
    <property type="entry name" value="TYROSYL-TRNA SYNTHETASE"/>
    <property type="match status" value="1"/>
</dbReference>
<dbReference type="SUPFAM" id="SSF52374">
    <property type="entry name" value="Nucleotidylyl transferase"/>
    <property type="match status" value="1"/>
</dbReference>
<dbReference type="PRINTS" id="PR01040">
    <property type="entry name" value="TRNASYNTHTYR"/>
</dbReference>
<reference evidence="14" key="1">
    <citation type="journal article" date="2011" name="Environ. Microbiol.">
        <title>Time-series analyses of Monterey Bay coastal microbial picoplankton using a 'genome proxy' microarray.</title>
        <authorList>
            <person name="Rich V.I."/>
            <person name="Pham V.D."/>
            <person name="Eppley J."/>
            <person name="Shi Y."/>
            <person name="DeLong E.F."/>
        </authorList>
    </citation>
    <scope>NUCLEOTIDE SEQUENCE</scope>
</reference>
<evidence type="ECO:0000256" key="4">
    <source>
        <dbReference type="ARBA" id="ARBA00022741"/>
    </source>
</evidence>
<dbReference type="Gene3D" id="3.40.50.620">
    <property type="entry name" value="HUPs"/>
    <property type="match status" value="1"/>
</dbReference>
<dbReference type="InterPro" id="IPR054608">
    <property type="entry name" value="SYY-like_C"/>
</dbReference>
<proteinExistence type="inferred from homology"/>
<dbReference type="InterPro" id="IPR024107">
    <property type="entry name" value="Tyr-tRNA-ligase_bac_1"/>
</dbReference>
<dbReference type="GO" id="GO:0006437">
    <property type="term" value="P:tyrosyl-tRNA aminoacylation"/>
    <property type="evidence" value="ECO:0007669"/>
    <property type="project" value="UniProtKB-UniRule"/>
</dbReference>
<feature type="binding site" evidence="11">
    <location>
        <position position="170"/>
    </location>
    <ligand>
        <name>L-tyrosine</name>
        <dbReference type="ChEBI" id="CHEBI:58315"/>
    </ligand>
</feature>
<dbReference type="CDD" id="cd00805">
    <property type="entry name" value="TyrRS_core"/>
    <property type="match status" value="1"/>
</dbReference>
<dbReference type="InterPro" id="IPR036986">
    <property type="entry name" value="S4_RNA-bd_sf"/>
</dbReference>
<dbReference type="InterPro" id="IPR014729">
    <property type="entry name" value="Rossmann-like_a/b/a_fold"/>
</dbReference>
<dbReference type="SMART" id="SM00363">
    <property type="entry name" value="S4"/>
    <property type="match status" value="1"/>
</dbReference>
<evidence type="ECO:0000256" key="3">
    <source>
        <dbReference type="ARBA" id="ARBA00022598"/>
    </source>
</evidence>
<dbReference type="PROSITE" id="PS00178">
    <property type="entry name" value="AA_TRNA_LIGASE_I"/>
    <property type="match status" value="1"/>
</dbReference>
<accession>E0XUG5</accession>
<dbReference type="HAMAP" id="MF_02006">
    <property type="entry name" value="Tyr_tRNA_synth_type1"/>
    <property type="match status" value="1"/>
</dbReference>
<evidence type="ECO:0000256" key="5">
    <source>
        <dbReference type="ARBA" id="ARBA00022840"/>
    </source>
</evidence>
<keyword evidence="7 11" id="KW-0648">Protein biosynthesis</keyword>
<dbReference type="Pfam" id="PF22421">
    <property type="entry name" value="SYY_C-terminal"/>
    <property type="match status" value="1"/>
</dbReference>
<dbReference type="InterPro" id="IPR002942">
    <property type="entry name" value="S4_RNA-bd"/>
</dbReference>
<gene>
    <name evidence="11" type="primary">tyrS</name>
</gene>
<dbReference type="CDD" id="cd00165">
    <property type="entry name" value="S4"/>
    <property type="match status" value="1"/>
</dbReference>
<evidence type="ECO:0000256" key="12">
    <source>
        <dbReference type="PROSITE-ProRule" id="PRU00182"/>
    </source>
</evidence>
<organism evidence="14">
    <name type="scientific">uncultured actinobacterium HF0200_20K23</name>
    <dbReference type="NCBI Taxonomy" id="711001"/>
    <lineage>
        <taxon>Bacteria</taxon>
        <taxon>Bacillati</taxon>
        <taxon>Actinomycetota</taxon>
        <taxon>Actinomycetes</taxon>
        <taxon>environmental samples</taxon>
    </lineage>
</organism>
<protein>
    <recommendedName>
        <fullName evidence="11">Tyrosine--tRNA ligase</fullName>
        <ecNumber evidence="11">6.1.1.1</ecNumber>
    </recommendedName>
    <alternativeName>
        <fullName evidence="11">Tyrosyl-tRNA synthetase</fullName>
        <shortName evidence="11">TyrRS</shortName>
    </alternativeName>
</protein>
<sequence>MDILSDLEARGLIHDTTDRDALASRLAAGPITLYCGFDPTADSLHVGNLIGLLTLRRFQMAGHVPISLAGGATGMIGDPSGRDAERNLLDDEGLARNLEGILPQLRKFLEFEGESAAKLLDNRAWTVGVGVLDFLRDVGKHVTVNQMVAKDSVKSRMSEGGGISFTEFSYMLLQGYDYLWLADNENCELQVGGSDQWGNIVLGVDLIRRKLGQTAYALTWPLLTKPDGSKYGKTAGGETIWLSPNKMSPYRFYQAWIGVDDSEVRKLLLQLTFLSLEEIEVLVAEHEKDPQQRVGQRMLAGELTGIVHGEAAAASAMEASAVLFDPDVDITAVSESALEFVSGEVPSTAIQTLGSSIIDLLVESGLCQSRKDAKRAITEGGIYLNGGRVADADFLPSKGDLLHQKYVLLRRGKKQWHLVTVG</sequence>
<keyword evidence="4 11" id="KW-0547">Nucleotide-binding</keyword>
<feature type="short sequence motif" description="'HIGH' region" evidence="11">
    <location>
        <begin position="39"/>
        <end position="48"/>
    </location>
</feature>
<dbReference type="GO" id="GO:0042803">
    <property type="term" value="F:protein homodimerization activity"/>
    <property type="evidence" value="ECO:0007669"/>
    <property type="project" value="UniProtKB-ARBA"/>
</dbReference>
<dbReference type="NCBIfam" id="TIGR00234">
    <property type="entry name" value="tyrS"/>
    <property type="match status" value="1"/>
</dbReference>
<name>E0XUG5_9ACTN</name>
<evidence type="ECO:0000256" key="1">
    <source>
        <dbReference type="ARBA" id="ARBA00004496"/>
    </source>
</evidence>
<dbReference type="GO" id="GO:0005829">
    <property type="term" value="C:cytosol"/>
    <property type="evidence" value="ECO:0007669"/>
    <property type="project" value="TreeGrafter"/>
</dbReference>
<feature type="binding site" evidence="11">
    <location>
        <position position="233"/>
    </location>
    <ligand>
        <name>ATP</name>
        <dbReference type="ChEBI" id="CHEBI:30616"/>
    </ligand>
</feature>
<evidence type="ECO:0000256" key="7">
    <source>
        <dbReference type="ARBA" id="ARBA00022917"/>
    </source>
</evidence>
<dbReference type="InterPro" id="IPR001412">
    <property type="entry name" value="aa-tRNA-synth_I_CS"/>
</dbReference>
<dbReference type="Pfam" id="PF00579">
    <property type="entry name" value="tRNA-synt_1b"/>
    <property type="match status" value="1"/>
</dbReference>
<keyword evidence="6 12" id="KW-0694">RNA-binding</keyword>
<dbReference type="PANTHER" id="PTHR11766:SF0">
    <property type="entry name" value="TYROSINE--TRNA LIGASE, MITOCHONDRIAL"/>
    <property type="match status" value="1"/>
</dbReference>
<dbReference type="GO" id="GO:0004831">
    <property type="term" value="F:tyrosine-tRNA ligase activity"/>
    <property type="evidence" value="ECO:0007669"/>
    <property type="project" value="UniProtKB-UniRule"/>
</dbReference>
<dbReference type="AlphaFoldDB" id="E0XUG5"/>
<dbReference type="PROSITE" id="PS50889">
    <property type="entry name" value="S4"/>
    <property type="match status" value="1"/>
</dbReference>
<feature type="short sequence motif" description="'KMSKS' region" evidence="11">
    <location>
        <begin position="230"/>
        <end position="234"/>
    </location>
</feature>
<feature type="binding site" evidence="11">
    <location>
        <position position="34"/>
    </location>
    <ligand>
        <name>L-tyrosine</name>
        <dbReference type="ChEBI" id="CHEBI:58315"/>
    </ligand>
</feature>
<evidence type="ECO:0000256" key="8">
    <source>
        <dbReference type="ARBA" id="ARBA00023146"/>
    </source>
</evidence>
<dbReference type="EMBL" id="GU474880">
    <property type="protein sequence ID" value="ADI18056.1"/>
    <property type="molecule type" value="Genomic_DNA"/>
</dbReference>
<dbReference type="InterPro" id="IPR002307">
    <property type="entry name" value="Tyr-tRNA-ligase"/>
</dbReference>
<keyword evidence="5 11" id="KW-0067">ATP-binding</keyword>
<comment type="subcellular location">
    <subcellularLocation>
        <location evidence="1 11">Cytoplasm</location>
    </subcellularLocation>
</comment>
<comment type="subunit">
    <text evidence="11">Homodimer.</text>
</comment>
<keyword evidence="8 11" id="KW-0030">Aminoacyl-tRNA synthetase</keyword>
<evidence type="ECO:0000256" key="9">
    <source>
        <dbReference type="ARBA" id="ARBA00048248"/>
    </source>
</evidence>
<feature type="domain" description="RNA-binding S4" evidence="13">
    <location>
        <begin position="356"/>
        <end position="417"/>
    </location>
</feature>
<evidence type="ECO:0000256" key="6">
    <source>
        <dbReference type="ARBA" id="ARBA00022884"/>
    </source>
</evidence>
<comment type="function">
    <text evidence="11">Catalyzes the attachment of tyrosine to tRNA(Tyr) in a two-step reaction: tyrosine is first activated by ATP to form Tyr-AMP and then transferred to the acceptor end of tRNA(Tyr).</text>
</comment>
<dbReference type="EC" id="6.1.1.1" evidence="11"/>
<dbReference type="Gene3D" id="1.10.240.10">
    <property type="entry name" value="Tyrosyl-Transfer RNA Synthetase"/>
    <property type="match status" value="1"/>
</dbReference>
<dbReference type="SUPFAM" id="SSF55174">
    <property type="entry name" value="Alpha-L RNA-binding motif"/>
    <property type="match status" value="1"/>
</dbReference>
<dbReference type="Gene3D" id="3.10.290.10">
    <property type="entry name" value="RNA-binding S4 domain"/>
    <property type="match status" value="1"/>
</dbReference>
<dbReference type="FunFam" id="3.40.50.620:FF:000008">
    <property type="entry name" value="Tyrosine--tRNA ligase"/>
    <property type="match status" value="1"/>
</dbReference>